<comment type="caution">
    <text evidence="2">The sequence shown here is derived from an EMBL/GenBank/DDBJ whole genome shotgun (WGS) entry which is preliminary data.</text>
</comment>
<gene>
    <name evidence="2" type="ORF">J21TS7_03090</name>
</gene>
<evidence type="ECO:0000313" key="3">
    <source>
        <dbReference type="Proteomes" id="UP000676601"/>
    </source>
</evidence>
<sequence length="146" mass="17372">MEKFVQKPLDGRERKEQFPFVIYDKEANEIVGTTRYLRISEENNNLNIGSTWYSSKVWRTRVNTESKSLLLKYAFENLRVNRVEIITTITNIRSQKAIERLGAVREGILRKKYNGLDYVIYSIIDTEWKDVKNRLEGFLDEARYVR</sequence>
<dbReference type="Gene3D" id="3.40.630.30">
    <property type="match status" value="1"/>
</dbReference>
<dbReference type="Proteomes" id="UP000676601">
    <property type="component" value="Unassembled WGS sequence"/>
</dbReference>
<organism evidence="2 3">
    <name type="scientific">Paenibacillus cineris</name>
    <dbReference type="NCBI Taxonomy" id="237530"/>
    <lineage>
        <taxon>Bacteria</taxon>
        <taxon>Bacillati</taxon>
        <taxon>Bacillota</taxon>
        <taxon>Bacilli</taxon>
        <taxon>Bacillales</taxon>
        <taxon>Paenibacillaceae</taxon>
        <taxon>Paenibacillus</taxon>
    </lineage>
</organism>
<accession>A0ABQ4L5W7</accession>
<dbReference type="Pfam" id="PF13302">
    <property type="entry name" value="Acetyltransf_3"/>
    <property type="match status" value="1"/>
</dbReference>
<feature type="domain" description="N-acetyltransferase" evidence="1">
    <location>
        <begin position="9"/>
        <end position="103"/>
    </location>
</feature>
<evidence type="ECO:0000259" key="1">
    <source>
        <dbReference type="Pfam" id="PF13302"/>
    </source>
</evidence>
<dbReference type="PANTHER" id="PTHR43610:SF1">
    <property type="entry name" value="N-ACETYLTRANSFERASE DOMAIN-CONTAINING PROTEIN"/>
    <property type="match status" value="1"/>
</dbReference>
<dbReference type="SUPFAM" id="SSF55729">
    <property type="entry name" value="Acyl-CoA N-acyltransferases (Nat)"/>
    <property type="match status" value="1"/>
</dbReference>
<proteinExistence type="predicted"/>
<protein>
    <recommendedName>
        <fullName evidence="1">N-acetyltransferase domain-containing protein</fullName>
    </recommendedName>
</protein>
<evidence type="ECO:0000313" key="2">
    <source>
        <dbReference type="EMBL" id="GIO51991.1"/>
    </source>
</evidence>
<dbReference type="PANTHER" id="PTHR43610">
    <property type="entry name" value="BLL6696 PROTEIN"/>
    <property type="match status" value="1"/>
</dbReference>
<dbReference type="EMBL" id="BORU01000001">
    <property type="protein sequence ID" value="GIO51991.1"/>
    <property type="molecule type" value="Genomic_DNA"/>
</dbReference>
<name>A0ABQ4L5W7_9BACL</name>
<keyword evidence="3" id="KW-1185">Reference proteome</keyword>
<reference evidence="2 3" key="1">
    <citation type="submission" date="2021-03" db="EMBL/GenBank/DDBJ databases">
        <title>Antimicrobial resistance genes in bacteria isolated from Japanese honey, and their potential for conferring macrolide and lincosamide resistance in the American foulbrood pathogen Paenibacillus larvae.</title>
        <authorList>
            <person name="Okamoto M."/>
            <person name="Kumagai M."/>
            <person name="Kanamori H."/>
            <person name="Takamatsu D."/>
        </authorList>
    </citation>
    <scope>NUCLEOTIDE SEQUENCE [LARGE SCALE GENOMIC DNA]</scope>
    <source>
        <strain evidence="2 3">J21TS7</strain>
    </source>
</reference>
<dbReference type="InterPro" id="IPR000182">
    <property type="entry name" value="GNAT_dom"/>
</dbReference>
<dbReference type="InterPro" id="IPR016181">
    <property type="entry name" value="Acyl_CoA_acyltransferase"/>
</dbReference>